<dbReference type="Proteomes" id="UP000652761">
    <property type="component" value="Unassembled WGS sequence"/>
</dbReference>
<reference evidence="1" key="1">
    <citation type="submission" date="2017-07" db="EMBL/GenBank/DDBJ databases">
        <title>Taro Niue Genome Assembly and Annotation.</title>
        <authorList>
            <person name="Atibalentja N."/>
            <person name="Keating K."/>
            <person name="Fields C.J."/>
        </authorList>
    </citation>
    <scope>NUCLEOTIDE SEQUENCE</scope>
    <source>
        <strain evidence="1">Niue_2</strain>
        <tissue evidence="1">Leaf</tissue>
    </source>
</reference>
<name>A0A843WGL6_COLES</name>
<gene>
    <name evidence="1" type="ORF">Taro_038703</name>
</gene>
<dbReference type="AlphaFoldDB" id="A0A843WGL6"/>
<dbReference type="EMBL" id="NMUH01003496">
    <property type="protein sequence ID" value="MQM05888.1"/>
    <property type="molecule type" value="Genomic_DNA"/>
</dbReference>
<organism evidence="1 2">
    <name type="scientific">Colocasia esculenta</name>
    <name type="common">Wild taro</name>
    <name type="synonym">Arum esculentum</name>
    <dbReference type="NCBI Taxonomy" id="4460"/>
    <lineage>
        <taxon>Eukaryota</taxon>
        <taxon>Viridiplantae</taxon>
        <taxon>Streptophyta</taxon>
        <taxon>Embryophyta</taxon>
        <taxon>Tracheophyta</taxon>
        <taxon>Spermatophyta</taxon>
        <taxon>Magnoliopsida</taxon>
        <taxon>Liliopsida</taxon>
        <taxon>Araceae</taxon>
        <taxon>Aroideae</taxon>
        <taxon>Colocasieae</taxon>
        <taxon>Colocasia</taxon>
    </lineage>
</organism>
<accession>A0A843WGL6</accession>
<evidence type="ECO:0000313" key="1">
    <source>
        <dbReference type="EMBL" id="MQM05888.1"/>
    </source>
</evidence>
<protein>
    <submittedName>
        <fullName evidence="1">Uncharacterized protein</fullName>
    </submittedName>
</protein>
<proteinExistence type="predicted"/>
<comment type="caution">
    <text evidence="1">The sequence shown here is derived from an EMBL/GenBank/DDBJ whole genome shotgun (WGS) entry which is preliminary data.</text>
</comment>
<evidence type="ECO:0000313" key="2">
    <source>
        <dbReference type="Proteomes" id="UP000652761"/>
    </source>
</evidence>
<sequence>MVVVVMLVSRQAAESARPMSRQIARSKFDSTSPYSWRRRRARYSSTMMEMAPKRGVSRTRRHPNNTRYQFLRLAYEGTDEYRD</sequence>
<keyword evidence="2" id="KW-1185">Reference proteome</keyword>